<dbReference type="GeneID" id="113735452"/>
<dbReference type="AlphaFoldDB" id="A0A6P6WS74"/>
<dbReference type="PANTHER" id="PTHR34145">
    <property type="entry name" value="OS02G0105600 PROTEIN"/>
    <property type="match status" value="1"/>
</dbReference>
<organism evidence="3 4">
    <name type="scientific">Coffea arabica</name>
    <name type="common">Arabian coffee</name>
    <dbReference type="NCBI Taxonomy" id="13443"/>
    <lineage>
        <taxon>Eukaryota</taxon>
        <taxon>Viridiplantae</taxon>
        <taxon>Streptophyta</taxon>
        <taxon>Embryophyta</taxon>
        <taxon>Tracheophyta</taxon>
        <taxon>Spermatophyta</taxon>
        <taxon>Magnoliopsida</taxon>
        <taxon>eudicotyledons</taxon>
        <taxon>Gunneridae</taxon>
        <taxon>Pentapetalae</taxon>
        <taxon>asterids</taxon>
        <taxon>lamiids</taxon>
        <taxon>Gentianales</taxon>
        <taxon>Rubiaceae</taxon>
        <taxon>Ixoroideae</taxon>
        <taxon>Gardenieae complex</taxon>
        <taxon>Bertiereae - Coffeeae clade</taxon>
        <taxon>Coffeeae</taxon>
        <taxon>Coffea</taxon>
    </lineage>
</organism>
<proteinExistence type="predicted"/>
<dbReference type="Proteomes" id="UP001652660">
    <property type="component" value="Chromosome 3c"/>
</dbReference>
<evidence type="ECO:0000313" key="4">
    <source>
        <dbReference type="RefSeq" id="XP_027118257.1"/>
    </source>
</evidence>
<dbReference type="InterPro" id="IPR053772">
    <property type="entry name" value="At1g61320/At1g61330-like"/>
</dbReference>
<gene>
    <name evidence="4" type="primary">LOC113735452</name>
</gene>
<dbReference type="SUPFAM" id="SSF52058">
    <property type="entry name" value="L domain-like"/>
    <property type="match status" value="1"/>
</dbReference>
<reference evidence="4" key="2">
    <citation type="submission" date="2025-08" db="UniProtKB">
        <authorList>
            <consortium name="RefSeq"/>
        </authorList>
    </citation>
    <scope>IDENTIFICATION</scope>
    <source>
        <tissue evidence="4">Leaves</tissue>
    </source>
</reference>
<evidence type="ECO:0000313" key="3">
    <source>
        <dbReference type="Proteomes" id="UP001652660"/>
    </source>
</evidence>
<dbReference type="OrthoDB" id="1287740at2759"/>
<dbReference type="Pfam" id="PF23622">
    <property type="entry name" value="LRR_At1g61320_AtMIF1"/>
    <property type="match status" value="1"/>
</dbReference>
<feature type="domain" description="F-box" evidence="1">
    <location>
        <begin position="15"/>
        <end position="53"/>
    </location>
</feature>
<sequence length="563" mass="65436">MAPTRGLRHDDGSFELPEPIRHHILSFLKPKESAKLSLLSKAWLTTWRTRPNLHFEYDEDESGSDDRQALERRRDSFINCINTTLMRYRENKYGIDSLKLMVYNEDFPSLKPDHVKTWLGIAAENGVKGLEISLKCDSYHPKLARTIFEATSLLELYLSEKIYMKHKVIKIIRCHDLRKLCLNKVGLDEVMLQRIMSSCPSIEFLEIIQCLGIENIEVTKLQKLKQCSIVLWKIGNVEVEAPNLEDFSYGTCVPAMSASYLLSEEEEQSLPCLQMSRCKNLRKLSLDNIGIADEFFSGIAEDFQHLEELKIRYCYGLQTVRISSQSIKLINLEFRKEGGLKEAQIDVPSIVRFEYRGNFIPLLSFTPPSGPWVSYIELSWQNRNILETSCFSELKELLMKLNLSEISLRIIFPKNVEGFVEDQIRNKAIYPLPQVQTLSISFDKANCLDVAYSVLDGIFWTCRPKTIVQHSCQDLDSDKDASDLLNVFFQMLMLRRNHLYGNFQQTKFWQEDLKDVKLGMFKEGQRVQLPRLSDWEAFSKVITAEGRSLYVVFELEWEYFMIR</sequence>
<accession>A0A6P6WS74</accession>
<reference evidence="3" key="1">
    <citation type="journal article" date="2025" name="Foods">
        <title>Unveiling the Microbial Signatures of Arabica Coffee Cherries: Insights into Ripeness Specific Diversity, Functional Traits, and Implications for Quality and Safety.</title>
        <authorList>
            <consortium name="RefSeq"/>
            <person name="Tenea G.N."/>
            <person name="Cifuentes V."/>
            <person name="Reyes P."/>
            <person name="Cevallos-Vallejos M."/>
        </authorList>
    </citation>
    <scope>NUCLEOTIDE SEQUENCE [LARGE SCALE GENOMIC DNA]</scope>
</reference>
<name>A0A6P6WS74_COFAR</name>
<dbReference type="Gene3D" id="3.80.10.10">
    <property type="entry name" value="Ribonuclease Inhibitor"/>
    <property type="match status" value="1"/>
</dbReference>
<dbReference type="SUPFAM" id="SSF81383">
    <property type="entry name" value="F-box domain"/>
    <property type="match status" value="1"/>
</dbReference>
<evidence type="ECO:0000259" key="1">
    <source>
        <dbReference type="Pfam" id="PF00646"/>
    </source>
</evidence>
<dbReference type="InterPro" id="IPR001810">
    <property type="entry name" value="F-box_dom"/>
</dbReference>
<protein>
    <submittedName>
        <fullName evidence="4">F-box protein At4g22280-like</fullName>
    </submittedName>
</protein>
<keyword evidence="3" id="KW-1185">Reference proteome</keyword>
<dbReference type="InterPro" id="IPR055357">
    <property type="entry name" value="LRR_At1g61320_AtMIF1"/>
</dbReference>
<dbReference type="RefSeq" id="XP_027118257.1">
    <property type="nucleotide sequence ID" value="XM_027262456.1"/>
</dbReference>
<dbReference type="InterPro" id="IPR032675">
    <property type="entry name" value="LRR_dom_sf"/>
</dbReference>
<dbReference type="Pfam" id="PF00646">
    <property type="entry name" value="F-box"/>
    <property type="match status" value="1"/>
</dbReference>
<feature type="domain" description="At1g61320/AtMIF1 LRR" evidence="2">
    <location>
        <begin position="93"/>
        <end position="252"/>
    </location>
</feature>
<evidence type="ECO:0000259" key="2">
    <source>
        <dbReference type="Pfam" id="PF23622"/>
    </source>
</evidence>
<dbReference type="InterPro" id="IPR036047">
    <property type="entry name" value="F-box-like_dom_sf"/>
</dbReference>